<accession>E3SNW8</accession>
<dbReference type="RefSeq" id="YP_004325031.1">
    <property type="nucleotide sequence ID" value="NC_015290.1"/>
</dbReference>
<dbReference type="Gene3D" id="2.170.270.10">
    <property type="entry name" value="SET domain"/>
    <property type="match status" value="1"/>
</dbReference>
<sequence>MYRALPPELHVKDSPVAGQGLFAKEDIDAMMYLGISHVVVDEDIMRTPLGGFVNHSEDPNCVKWYEEEDWGKIYHMKTIKQIKKGEELFLKYTFYSVTD</sequence>
<dbReference type="SUPFAM" id="SSF82199">
    <property type="entry name" value="SET domain"/>
    <property type="match status" value="1"/>
</dbReference>
<evidence type="ECO:0000313" key="2">
    <source>
        <dbReference type="EMBL" id="ADO98903.1"/>
    </source>
</evidence>
<dbReference type="Proteomes" id="UP000006532">
    <property type="component" value="Segment"/>
</dbReference>
<dbReference type="CDD" id="cd08161">
    <property type="entry name" value="SET"/>
    <property type="match status" value="1"/>
</dbReference>
<feature type="domain" description="SET" evidence="1">
    <location>
        <begin position="7"/>
        <end position="93"/>
    </location>
</feature>
<gene>
    <name evidence="2" type="ORF">PSSM7_204</name>
</gene>
<dbReference type="KEGG" id="vg:10329404"/>
<dbReference type="InterPro" id="IPR001214">
    <property type="entry name" value="SET_dom"/>
</dbReference>
<name>E3SNW8_9CAUD</name>
<dbReference type="Pfam" id="PF00856">
    <property type="entry name" value="SET"/>
    <property type="match status" value="1"/>
</dbReference>
<dbReference type="PROSITE" id="PS50280">
    <property type="entry name" value="SET"/>
    <property type="match status" value="1"/>
</dbReference>
<organism evidence="2 3">
    <name type="scientific">Prochlorococcus phage P-SSM7</name>
    <dbReference type="NCBI Taxonomy" id="445688"/>
    <lineage>
        <taxon>Viruses</taxon>
        <taxon>Duplodnaviria</taxon>
        <taxon>Heunggongvirae</taxon>
        <taxon>Uroviricota</taxon>
        <taxon>Caudoviricetes</taxon>
        <taxon>Pantevenvirales</taxon>
        <taxon>Kyanoviridae</taxon>
        <taxon>Palaemonvirus</taxon>
        <taxon>Palaemonvirus pssm7</taxon>
    </lineage>
</organism>
<evidence type="ECO:0000313" key="3">
    <source>
        <dbReference type="Proteomes" id="UP000006532"/>
    </source>
</evidence>
<evidence type="ECO:0000259" key="1">
    <source>
        <dbReference type="PROSITE" id="PS50280"/>
    </source>
</evidence>
<dbReference type="OrthoDB" id="35077at10239"/>
<dbReference type="InterPro" id="IPR046341">
    <property type="entry name" value="SET_dom_sf"/>
</dbReference>
<proteinExistence type="predicted"/>
<dbReference type="EMBL" id="GU071103">
    <property type="protein sequence ID" value="ADO98903.1"/>
    <property type="molecule type" value="Genomic_DNA"/>
</dbReference>
<reference evidence="2 3" key="1">
    <citation type="journal article" date="2010" name="Environ. Microbiol.">
        <title>Genomic analysis of oceanic cyanobacterial myoviruses compared with T4-like myoviruses from diverse hosts and environments.</title>
        <authorList>
            <person name="Sullivan M.B."/>
            <person name="Huang K.H."/>
            <person name="Ignacio-Espinoza J.C."/>
            <person name="Berlin A.M."/>
            <person name="Kelly L."/>
            <person name="Weigele P.R."/>
            <person name="DeFrancesco A.S."/>
            <person name="Kern S.E."/>
            <person name="Thompson L.R."/>
            <person name="Young S."/>
            <person name="Yandava C."/>
            <person name="Fu R."/>
            <person name="Krastins B."/>
            <person name="Chase M."/>
            <person name="Sarracino D."/>
            <person name="Osburne M.S."/>
            <person name="Henn M.R."/>
            <person name="Chisholm S.W."/>
        </authorList>
    </citation>
    <scope>NUCLEOTIDE SEQUENCE [LARGE SCALE GENOMIC DNA]</scope>
    <source>
        <strain evidence="2">NATL1A-15</strain>
    </source>
</reference>
<dbReference type="GeneID" id="10329404"/>
<protein>
    <recommendedName>
        <fullName evidence="1">SET domain-containing protein</fullName>
    </recommendedName>
</protein>
<keyword evidence="3" id="KW-1185">Reference proteome</keyword>